<dbReference type="KEGG" id="mpp:MICPUCDRAFT_53534"/>
<feature type="region of interest" description="Disordered" evidence="15">
    <location>
        <begin position="49"/>
        <end position="109"/>
    </location>
</feature>
<dbReference type="eggNOG" id="KOG3870">
    <property type="taxonomic scope" value="Eukaryota"/>
</dbReference>
<evidence type="ECO:0000256" key="7">
    <source>
        <dbReference type="ARBA" id="ARBA00013093"/>
    </source>
</evidence>
<evidence type="ECO:0000256" key="12">
    <source>
        <dbReference type="ARBA" id="ARBA00032973"/>
    </source>
</evidence>
<dbReference type="OrthoDB" id="541375at2759"/>
<name>C1N730_MICPC</name>
<evidence type="ECO:0000256" key="4">
    <source>
        <dbReference type="ARBA" id="ARBA00001967"/>
    </source>
</evidence>
<proteinExistence type="inferred from homology"/>
<feature type="compositionally biased region" description="Basic and acidic residues" evidence="15">
    <location>
        <begin position="82"/>
        <end position="94"/>
    </location>
</feature>
<comment type="catalytic activity">
    <reaction evidence="13">
        <text>beta-D-fructose 6-phosphate = dihydroxyacetone + D-glyceraldehyde 3-phosphate</text>
        <dbReference type="Rhea" id="RHEA:28002"/>
        <dbReference type="ChEBI" id="CHEBI:16016"/>
        <dbReference type="ChEBI" id="CHEBI:57634"/>
        <dbReference type="ChEBI" id="CHEBI:59776"/>
    </reaction>
</comment>
<evidence type="ECO:0000256" key="15">
    <source>
        <dbReference type="SAM" id="MobiDB-lite"/>
    </source>
</evidence>
<evidence type="ECO:0000256" key="3">
    <source>
        <dbReference type="ARBA" id="ARBA00001936"/>
    </source>
</evidence>
<dbReference type="PANTHER" id="PTHR12260:SF6">
    <property type="entry name" value="DAMAGE-CONTROL PHOSPHATASE ARMT1"/>
    <property type="match status" value="1"/>
</dbReference>
<dbReference type="EMBL" id="GG663749">
    <property type="protein sequence ID" value="EEH52034.1"/>
    <property type="molecule type" value="Genomic_DNA"/>
</dbReference>
<dbReference type="HAMAP" id="MF_01855">
    <property type="entry name" value="FBPase_class1"/>
    <property type="match status" value="1"/>
</dbReference>
<feature type="domain" description="Damage-control phosphatase ARMT1-like metal-binding" evidence="17">
    <location>
        <begin position="228"/>
        <end position="462"/>
    </location>
</feature>
<keyword evidence="10" id="KW-0464">Manganese</keyword>
<comment type="catalytic activity">
    <reaction evidence="1">
        <text>beta-D-fructose 1,6-bisphosphate + H2O = beta-D-fructose 6-phosphate + phosphate</text>
        <dbReference type="Rhea" id="RHEA:11064"/>
        <dbReference type="ChEBI" id="CHEBI:15377"/>
        <dbReference type="ChEBI" id="CHEBI:32966"/>
        <dbReference type="ChEBI" id="CHEBI:43474"/>
        <dbReference type="ChEBI" id="CHEBI:57634"/>
        <dbReference type="EC" id="3.1.3.11"/>
    </reaction>
</comment>
<evidence type="ECO:0000256" key="8">
    <source>
        <dbReference type="ARBA" id="ARBA00022723"/>
    </source>
</evidence>
<evidence type="ECO:0000259" key="16">
    <source>
        <dbReference type="Pfam" id="PF00316"/>
    </source>
</evidence>
<dbReference type="GO" id="GO:0042132">
    <property type="term" value="F:fructose 1,6-bisphosphate 1-phosphatase activity"/>
    <property type="evidence" value="ECO:0007669"/>
    <property type="project" value="UniProtKB-EC"/>
</dbReference>
<dbReference type="GO" id="GO:0046872">
    <property type="term" value="F:metal ion binding"/>
    <property type="evidence" value="ECO:0007669"/>
    <property type="project" value="UniProtKB-KW"/>
</dbReference>
<keyword evidence="8" id="KW-0479">Metal-binding</keyword>
<protein>
    <recommendedName>
        <fullName evidence="7">fructose-bisphosphatase</fullName>
        <ecNumber evidence="7">3.1.3.11</ecNumber>
    </recommendedName>
    <alternativeName>
        <fullName evidence="12">D-fructose-1,6-bisphosphate 1-phosphohydrolase</fullName>
    </alternativeName>
</protein>
<dbReference type="PANTHER" id="PTHR12260">
    <property type="entry name" value="DAMAGE-CONTROL PHOSPHATASE ARMT1"/>
    <property type="match status" value="1"/>
</dbReference>
<dbReference type="Gene3D" id="1.20.930.60">
    <property type="match status" value="1"/>
</dbReference>
<dbReference type="CDD" id="cd00354">
    <property type="entry name" value="FBPase"/>
    <property type="match status" value="1"/>
</dbReference>
<dbReference type="InterPro" id="IPR044015">
    <property type="entry name" value="FBPase_C_dom"/>
</dbReference>
<evidence type="ECO:0000256" key="5">
    <source>
        <dbReference type="ARBA" id="ARBA00009519"/>
    </source>
</evidence>
<dbReference type="AlphaFoldDB" id="C1N730"/>
<sequence>MILPTPSLIARASPSRVASLPRSRLLSAPPRPLVPLVVRCQGLGEKGLKKVAEKKRRAAKAKAGAPKAKTSAVKTAKAKAANTKEKDSKEKDSKAPTPRKKYAPPAMDEQLARETEERALHKATPFFADTDAMALAAAALPDANPYAKPLDPTPNPNGIARPRIVATPTPPAPEEIFVPLCAPDGPNSVANAARAPLVADGKLPDSIVSDEEGTWAHDTVNRRLREDILSRVVSDNKDALKKSRVATTALKALEAELSIAADAQIRPVRDDGGADVERWNKSILAPHLGTTLLCAPWLVVEFYFYRRVLEAFGYFGDGPLALHDPFSADKNAGLAACADATAALAPRLNAFAKSAATKDLDQRVSSLKLFALVSLWGNRMDLSIWPEGGGGDAGGRSSDALNEAMSGLGEEKLLHDDAGEAAAFLLRRDVANVGIVVDNAGFELVCDLALADAIVCARRGTAATATGDDGDGSGPGDGSDPPATFEDARVTFHVKGHPTFVSDAMDKDVRGTVYVMQQSENAEIAAMGRRWATHLSTGAWVIAPNNAWAQPQPLWDLPSDVFDALRAEDVVVLKGDANYRRLLGDRRWDFSSRFSDVAAYFPTSLLALRTLKAEIACGIAAEQVERAKRENPHGWLVSGAYGVAQFLEKPAGHLEVASVAWHWGAEMDAAGVRLDCVDTERLELARVLAALAGACVEISKTLRRAPPPDPDASSSEGQGADGAAAPTNATGDKVKKLDVLANALVRDALLATGCVRYYASEEEKVVVELDSGGAFVVACDPLDGSRNLDASLPTGTIFGVHRVLKDAAENEEHLIHDDVEAHALQRGSALVAAGYASYSSATNLVVAVAGGGPATEFTLSETDAQFKRVGILSCPPRGQTYSLNDARFADWPQGLQKYVAKVREGKGETKKKYSGLYVGSLVTDFHRTLKHGGWCGNPRPHLRTVYEANPLAFIARACGGAASDGSGATLNKTVSGVHDRAPLFIGSREDVEEVTSYAAYGVTQAATEYEV</sequence>
<dbReference type="InterPro" id="IPR002791">
    <property type="entry name" value="ARMT1-like_metal-bd"/>
</dbReference>
<evidence type="ECO:0000256" key="1">
    <source>
        <dbReference type="ARBA" id="ARBA00001273"/>
    </source>
</evidence>
<organism evidence="20">
    <name type="scientific">Micromonas pusilla (strain CCMP1545)</name>
    <name type="common">Picoplanktonic green alga</name>
    <dbReference type="NCBI Taxonomy" id="564608"/>
    <lineage>
        <taxon>Eukaryota</taxon>
        <taxon>Viridiplantae</taxon>
        <taxon>Chlorophyta</taxon>
        <taxon>Mamiellophyceae</taxon>
        <taxon>Mamiellales</taxon>
        <taxon>Mamiellaceae</taxon>
        <taxon>Micromonas</taxon>
    </lineage>
</organism>
<feature type="domain" description="Damage-control phosphatase ARMT1-like metal-binding" evidence="17">
    <location>
        <begin position="488"/>
        <end position="625"/>
    </location>
</feature>
<comment type="similarity">
    <text evidence="5">Belongs to the damage-control phosphatase family. Sugar phosphate phosphatase III subfamily.</text>
</comment>
<dbReference type="OMA" id="DFAWCQP"/>
<dbReference type="RefSeq" id="XP_003063661.1">
    <property type="nucleotide sequence ID" value="XM_003063615.1"/>
</dbReference>
<feature type="region of interest" description="Disordered" evidence="15">
    <location>
        <begin position="463"/>
        <end position="485"/>
    </location>
</feature>
<dbReference type="STRING" id="564608.C1N730"/>
<dbReference type="Gene3D" id="3.30.540.10">
    <property type="entry name" value="Fructose-1,6-Bisphosphatase, subunit A, domain 1"/>
    <property type="match status" value="1"/>
</dbReference>
<dbReference type="PIRSF" id="PIRSF000904">
    <property type="entry name" value="FBPtase_SBPase"/>
    <property type="match status" value="1"/>
</dbReference>
<evidence type="ECO:0000256" key="2">
    <source>
        <dbReference type="ARBA" id="ARBA00001326"/>
    </source>
</evidence>
<comment type="similarity">
    <text evidence="6 14">Belongs to the FBPase class 1 family.</text>
</comment>
<dbReference type="SUPFAM" id="SSF111321">
    <property type="entry name" value="AF1104-like"/>
    <property type="match status" value="1"/>
</dbReference>
<dbReference type="InterPro" id="IPR036075">
    <property type="entry name" value="ARMT-1-like_metal-bd_sf"/>
</dbReference>
<evidence type="ECO:0000256" key="6">
    <source>
        <dbReference type="ARBA" id="ARBA00010941"/>
    </source>
</evidence>
<dbReference type="eggNOG" id="KOG1458">
    <property type="taxonomic scope" value="Eukaryota"/>
</dbReference>
<comment type="catalytic activity">
    <reaction evidence="2">
        <text>beta-D-fructose 1-phosphate + H2O = D-fructose + phosphate</text>
        <dbReference type="Rhea" id="RHEA:35603"/>
        <dbReference type="ChEBI" id="CHEBI:15377"/>
        <dbReference type="ChEBI" id="CHEBI:37721"/>
        <dbReference type="ChEBI" id="CHEBI:43474"/>
        <dbReference type="ChEBI" id="CHEBI:138881"/>
    </reaction>
</comment>
<evidence type="ECO:0000259" key="18">
    <source>
        <dbReference type="Pfam" id="PF18913"/>
    </source>
</evidence>
<feature type="domain" description="Fructose-1-6-bisphosphatase class 1 C-terminal" evidence="18">
    <location>
        <begin position="875"/>
        <end position="997"/>
    </location>
</feature>
<dbReference type="PIRSF" id="PIRSF500210">
    <property type="entry name" value="FBPtase"/>
    <property type="match status" value="1"/>
</dbReference>
<dbReference type="SUPFAM" id="SSF56655">
    <property type="entry name" value="Carbohydrate phosphatase"/>
    <property type="match status" value="1"/>
</dbReference>
<dbReference type="InterPro" id="IPR039763">
    <property type="entry name" value="ARMT1"/>
</dbReference>
<comment type="cofactor">
    <cofactor evidence="4">
        <name>Ni(2+)</name>
        <dbReference type="ChEBI" id="CHEBI:49786"/>
    </cofactor>
</comment>
<evidence type="ECO:0000256" key="14">
    <source>
        <dbReference type="RuleBase" id="RU000508"/>
    </source>
</evidence>
<dbReference type="InterPro" id="IPR000146">
    <property type="entry name" value="FBPase_class-1"/>
</dbReference>
<dbReference type="Pfam" id="PF18913">
    <property type="entry name" value="FBPase_C"/>
    <property type="match status" value="1"/>
</dbReference>
<feature type="domain" description="Fructose-1-6-bisphosphatase class I N-terminal" evidence="16">
    <location>
        <begin position="721"/>
        <end position="866"/>
    </location>
</feature>
<accession>C1N730</accession>
<dbReference type="GO" id="GO:0006974">
    <property type="term" value="P:DNA damage response"/>
    <property type="evidence" value="ECO:0007669"/>
    <property type="project" value="TreeGrafter"/>
</dbReference>
<dbReference type="GO" id="GO:0005975">
    <property type="term" value="P:carbohydrate metabolic process"/>
    <property type="evidence" value="ECO:0007669"/>
    <property type="project" value="InterPro"/>
</dbReference>
<keyword evidence="20" id="KW-1185">Reference proteome</keyword>
<evidence type="ECO:0000256" key="10">
    <source>
        <dbReference type="ARBA" id="ARBA00023211"/>
    </source>
</evidence>
<evidence type="ECO:0000256" key="9">
    <source>
        <dbReference type="ARBA" id="ARBA00022801"/>
    </source>
</evidence>
<dbReference type="Pfam" id="PF00316">
    <property type="entry name" value="FBPase"/>
    <property type="match status" value="1"/>
</dbReference>
<reference evidence="19 20" key="1">
    <citation type="journal article" date="2009" name="Science">
        <title>Green evolution and dynamic adaptations revealed by genomes of the marine picoeukaryotes Micromonas.</title>
        <authorList>
            <person name="Worden A.Z."/>
            <person name="Lee J.H."/>
            <person name="Mock T."/>
            <person name="Rouze P."/>
            <person name="Simmons M.P."/>
            <person name="Aerts A.L."/>
            <person name="Allen A.E."/>
            <person name="Cuvelier M.L."/>
            <person name="Derelle E."/>
            <person name="Everett M.V."/>
            <person name="Foulon E."/>
            <person name="Grimwood J."/>
            <person name="Gundlach H."/>
            <person name="Henrissat B."/>
            <person name="Napoli C."/>
            <person name="McDonald S.M."/>
            <person name="Parker M.S."/>
            <person name="Rombauts S."/>
            <person name="Salamov A."/>
            <person name="Von Dassow P."/>
            <person name="Badger J.H."/>
            <person name="Coutinho P.M."/>
            <person name="Demir E."/>
            <person name="Dubchak I."/>
            <person name="Gentemann C."/>
            <person name="Eikrem W."/>
            <person name="Gready J.E."/>
            <person name="John U."/>
            <person name="Lanier W."/>
            <person name="Lindquist E.A."/>
            <person name="Lucas S."/>
            <person name="Mayer K.F."/>
            <person name="Moreau H."/>
            <person name="Not F."/>
            <person name="Otillar R."/>
            <person name="Panaud O."/>
            <person name="Pangilinan J."/>
            <person name="Paulsen I."/>
            <person name="Piegu B."/>
            <person name="Poliakov A."/>
            <person name="Robbens S."/>
            <person name="Schmutz J."/>
            <person name="Toulza E."/>
            <person name="Wyss T."/>
            <person name="Zelensky A."/>
            <person name="Zhou K."/>
            <person name="Armbrust E.V."/>
            <person name="Bhattacharya D."/>
            <person name="Goodenough U.W."/>
            <person name="Van de Peer Y."/>
            <person name="Grigoriev I.V."/>
        </authorList>
    </citation>
    <scope>NUCLEOTIDE SEQUENCE [LARGE SCALE GENOMIC DNA]</scope>
    <source>
        <strain evidence="19 20">CCMP1545</strain>
    </source>
</reference>
<dbReference type="Pfam" id="PF01937">
    <property type="entry name" value="ARMT1-like_dom"/>
    <property type="match status" value="2"/>
</dbReference>
<dbReference type="Proteomes" id="UP000001876">
    <property type="component" value="Unassembled WGS sequence"/>
</dbReference>
<feature type="region of interest" description="Disordered" evidence="15">
    <location>
        <begin position="702"/>
        <end position="729"/>
    </location>
</feature>
<dbReference type="Gene3D" id="3.40.190.80">
    <property type="match status" value="1"/>
</dbReference>
<evidence type="ECO:0000259" key="17">
    <source>
        <dbReference type="Pfam" id="PF01937"/>
    </source>
</evidence>
<evidence type="ECO:0000313" key="19">
    <source>
        <dbReference type="EMBL" id="EEH52034.1"/>
    </source>
</evidence>
<keyword evidence="11 14" id="KW-0119">Carbohydrate metabolism</keyword>
<dbReference type="EC" id="3.1.3.11" evidence="7"/>
<evidence type="ECO:0000256" key="13">
    <source>
        <dbReference type="ARBA" id="ARBA00048809"/>
    </source>
</evidence>
<dbReference type="GO" id="GO:0005634">
    <property type="term" value="C:nucleus"/>
    <property type="evidence" value="ECO:0007669"/>
    <property type="project" value="TreeGrafter"/>
</dbReference>
<evidence type="ECO:0000256" key="11">
    <source>
        <dbReference type="ARBA" id="ARBA00023277"/>
    </source>
</evidence>
<keyword evidence="9 14" id="KW-0378">Hydrolase</keyword>
<gene>
    <name evidence="19" type="ORF">MICPUCDRAFT_53534</name>
</gene>
<feature type="compositionally biased region" description="Low complexity" evidence="15">
    <location>
        <begin position="61"/>
        <end position="81"/>
    </location>
</feature>
<dbReference type="GeneID" id="9689102"/>
<dbReference type="InterPro" id="IPR033391">
    <property type="entry name" value="FBPase_N"/>
</dbReference>
<evidence type="ECO:0000313" key="20">
    <source>
        <dbReference type="Proteomes" id="UP000001876"/>
    </source>
</evidence>
<dbReference type="Gene3D" id="3.40.50.10880">
    <property type="entry name" value="Uncharacterised protein PF01937, DUF89, domain 3"/>
    <property type="match status" value="1"/>
</dbReference>
<dbReference type="PRINTS" id="PR00115">
    <property type="entry name" value="F16BPHPHTASE"/>
</dbReference>
<comment type="cofactor">
    <cofactor evidence="3">
        <name>Mn(2+)</name>
        <dbReference type="ChEBI" id="CHEBI:29035"/>
    </cofactor>
</comment>
<dbReference type="InterPro" id="IPR028343">
    <property type="entry name" value="FBPtase"/>
</dbReference>